<reference evidence="1 2" key="1">
    <citation type="journal article" date="2016" name="Nat. Commun.">
        <title>Thousands of microbial genomes shed light on interconnected biogeochemical processes in an aquifer system.</title>
        <authorList>
            <person name="Anantharaman K."/>
            <person name="Brown C.T."/>
            <person name="Hug L.A."/>
            <person name="Sharon I."/>
            <person name="Castelle C.J."/>
            <person name="Probst A.J."/>
            <person name="Thomas B.C."/>
            <person name="Singh A."/>
            <person name="Wilkins M.J."/>
            <person name="Karaoz U."/>
            <person name="Brodie E.L."/>
            <person name="Williams K.H."/>
            <person name="Hubbard S.S."/>
            <person name="Banfield J.F."/>
        </authorList>
    </citation>
    <scope>NUCLEOTIDE SEQUENCE [LARGE SCALE GENOMIC DNA]</scope>
</reference>
<organism evidence="1 2">
    <name type="scientific">Candidatus Edwardsbacteria bacterium GWF2_54_11</name>
    <dbReference type="NCBI Taxonomy" id="1817851"/>
    <lineage>
        <taxon>Bacteria</taxon>
        <taxon>Candidatus Edwardsiibacteriota</taxon>
    </lineage>
</organism>
<proteinExistence type="predicted"/>
<dbReference type="EMBL" id="MFFM01000036">
    <property type="protein sequence ID" value="OGF11234.1"/>
    <property type="molecule type" value="Genomic_DNA"/>
</dbReference>
<gene>
    <name evidence="1" type="ORF">A2024_12535</name>
</gene>
<evidence type="ECO:0000313" key="1">
    <source>
        <dbReference type="EMBL" id="OGF11234.1"/>
    </source>
</evidence>
<dbReference type="Proteomes" id="UP000177230">
    <property type="component" value="Unassembled WGS sequence"/>
</dbReference>
<evidence type="ECO:0000313" key="2">
    <source>
        <dbReference type="Proteomes" id="UP000177230"/>
    </source>
</evidence>
<name>A0A1F5R9X5_9BACT</name>
<sequence>MAGSGSVNAGADATHTAQLGGKDFFGYFLSHKKVTYNKGQPGYAGAYDQKIGCGYNNNL</sequence>
<comment type="caution">
    <text evidence="1">The sequence shown here is derived from an EMBL/GenBank/DDBJ whole genome shotgun (WGS) entry which is preliminary data.</text>
</comment>
<protein>
    <submittedName>
        <fullName evidence="1">Uncharacterized protein</fullName>
    </submittedName>
</protein>
<dbReference type="AlphaFoldDB" id="A0A1F5R9X5"/>
<accession>A0A1F5R9X5</accession>